<reference evidence="2 3" key="1">
    <citation type="submission" date="2023-07" db="EMBL/GenBank/DDBJ databases">
        <title>Sorghum-associated microbial communities from plants grown in Nebraska, USA.</title>
        <authorList>
            <person name="Schachtman D."/>
        </authorList>
    </citation>
    <scope>NUCLEOTIDE SEQUENCE [LARGE SCALE GENOMIC DNA]</scope>
    <source>
        <strain evidence="2 3">BE107</strain>
    </source>
</reference>
<feature type="signal peptide" evidence="1">
    <location>
        <begin position="1"/>
        <end position="23"/>
    </location>
</feature>
<evidence type="ECO:0000313" key="3">
    <source>
        <dbReference type="Proteomes" id="UP001254759"/>
    </source>
</evidence>
<evidence type="ECO:0000313" key="2">
    <source>
        <dbReference type="EMBL" id="MDR6841336.1"/>
    </source>
</evidence>
<sequence>MRMTSKTLLAAALLAAVPMLANAESTFTTGTGTPITASARLDFQVTAPKILYLRVGTGTDFATTATINQIAFTVPAATMGNGTPIAATAASGDLGTGAVTARVIGNNGNITFTSTTLGALSNGAAGDTISYSEIAATVTALTSAVPLPHPTLADGATTTVSLTPTTGKVINRDARWTFAYANNNVIAPGTYGGVNTNNSRVTYTASMP</sequence>
<protein>
    <recommendedName>
        <fullName evidence="4">WxL domain-containing protein</fullName>
    </recommendedName>
</protein>
<proteinExistence type="predicted"/>
<keyword evidence="3" id="KW-1185">Reference proteome</keyword>
<dbReference type="EMBL" id="JAVDTT010000002">
    <property type="protein sequence ID" value="MDR6841336.1"/>
    <property type="molecule type" value="Genomic_DNA"/>
</dbReference>
<name>A0ABU1RRC9_9GAMM</name>
<accession>A0ABU1RRC9</accession>
<feature type="chain" id="PRO_5045685217" description="WxL domain-containing protein" evidence="1">
    <location>
        <begin position="24"/>
        <end position="208"/>
    </location>
</feature>
<keyword evidence="1" id="KW-0732">Signal</keyword>
<evidence type="ECO:0000256" key="1">
    <source>
        <dbReference type="SAM" id="SignalP"/>
    </source>
</evidence>
<evidence type="ECO:0008006" key="4">
    <source>
        <dbReference type="Google" id="ProtNLM"/>
    </source>
</evidence>
<dbReference type="Proteomes" id="UP001254759">
    <property type="component" value="Unassembled WGS sequence"/>
</dbReference>
<organism evidence="2 3">
    <name type="scientific">Pseudoxanthomonas sacheonensis</name>
    <dbReference type="NCBI Taxonomy" id="443615"/>
    <lineage>
        <taxon>Bacteria</taxon>
        <taxon>Pseudomonadati</taxon>
        <taxon>Pseudomonadota</taxon>
        <taxon>Gammaproteobacteria</taxon>
        <taxon>Lysobacterales</taxon>
        <taxon>Lysobacteraceae</taxon>
        <taxon>Pseudoxanthomonas</taxon>
    </lineage>
</organism>
<gene>
    <name evidence="2" type="ORF">J2W94_001621</name>
</gene>
<comment type="caution">
    <text evidence="2">The sequence shown here is derived from an EMBL/GenBank/DDBJ whole genome shotgun (WGS) entry which is preliminary data.</text>
</comment>